<feature type="compositionally biased region" description="Polar residues" evidence="1">
    <location>
        <begin position="101"/>
        <end position="115"/>
    </location>
</feature>
<feature type="compositionally biased region" description="Polar residues" evidence="1">
    <location>
        <begin position="54"/>
        <end position="76"/>
    </location>
</feature>
<sequence>MGSGSSKEKSNDVRITSQNTDKKSDALSPKSQVNSNSAVKSENIKNSKNKLSDKQLNGNTNKLARIENNNKTNSRIPQPFDDSSDDDADDLLKDEWRSKKNSNGNKNTDINSNGKVKTWQPPEPPKGDYPETYAQKLQREQYTQQQLLRQKTIYRNPDEWEIDQHKTSPNGSLWNVSQQSFDVSKFKEVNKTLPKTDIFGPVSNNDYSFGNVDDDNYYRTTNNNRKKSIPRYDVSEEDLMNDIESHYY</sequence>
<proteinExistence type="predicted"/>
<feature type="compositionally biased region" description="Polar residues" evidence="1">
    <location>
        <begin position="29"/>
        <end position="41"/>
    </location>
</feature>
<feature type="region of interest" description="Disordered" evidence="1">
    <location>
        <begin position="1"/>
        <end position="131"/>
    </location>
</feature>
<feature type="compositionally biased region" description="Basic and acidic residues" evidence="1">
    <location>
        <begin position="1"/>
        <end position="12"/>
    </location>
</feature>
<keyword evidence="3" id="KW-1185">Reference proteome</keyword>
<accession>A0A8S3TIV3</accession>
<comment type="caution">
    <text evidence="2">The sequence shown here is derived from an EMBL/GenBank/DDBJ whole genome shotgun (WGS) entry which is preliminary data.</text>
</comment>
<organism evidence="2 3">
    <name type="scientific">Mytilus edulis</name>
    <name type="common">Blue mussel</name>
    <dbReference type="NCBI Taxonomy" id="6550"/>
    <lineage>
        <taxon>Eukaryota</taxon>
        <taxon>Metazoa</taxon>
        <taxon>Spiralia</taxon>
        <taxon>Lophotrochozoa</taxon>
        <taxon>Mollusca</taxon>
        <taxon>Bivalvia</taxon>
        <taxon>Autobranchia</taxon>
        <taxon>Pteriomorphia</taxon>
        <taxon>Mytilida</taxon>
        <taxon>Mytiloidea</taxon>
        <taxon>Mytilidae</taxon>
        <taxon>Mytilinae</taxon>
        <taxon>Mytilus</taxon>
    </lineage>
</organism>
<evidence type="ECO:0000313" key="2">
    <source>
        <dbReference type="EMBL" id="CAG2233675.1"/>
    </source>
</evidence>
<dbReference type="AlphaFoldDB" id="A0A8S3TIV3"/>
<dbReference type="OrthoDB" id="6154134at2759"/>
<name>A0A8S3TIV3_MYTED</name>
<gene>
    <name evidence="2" type="ORF">MEDL_46347</name>
</gene>
<dbReference type="Proteomes" id="UP000683360">
    <property type="component" value="Unassembled WGS sequence"/>
</dbReference>
<feature type="compositionally biased region" description="Basic and acidic residues" evidence="1">
    <location>
        <begin position="42"/>
        <end position="53"/>
    </location>
</feature>
<protein>
    <submittedName>
        <fullName evidence="2">Uncharacterized protein</fullName>
    </submittedName>
</protein>
<evidence type="ECO:0000256" key="1">
    <source>
        <dbReference type="SAM" id="MobiDB-lite"/>
    </source>
</evidence>
<dbReference type="EMBL" id="CAJPWZ010002216">
    <property type="protein sequence ID" value="CAG2233675.1"/>
    <property type="molecule type" value="Genomic_DNA"/>
</dbReference>
<reference evidence="2" key="1">
    <citation type="submission" date="2021-03" db="EMBL/GenBank/DDBJ databases">
        <authorList>
            <person name="Bekaert M."/>
        </authorList>
    </citation>
    <scope>NUCLEOTIDE SEQUENCE</scope>
</reference>
<evidence type="ECO:0000313" key="3">
    <source>
        <dbReference type="Proteomes" id="UP000683360"/>
    </source>
</evidence>